<proteinExistence type="predicted"/>
<dbReference type="SUPFAM" id="SSF56349">
    <property type="entry name" value="DNA breaking-rejoining enzymes"/>
    <property type="match status" value="1"/>
</dbReference>
<feature type="domain" description="QRICH1-like" evidence="2">
    <location>
        <begin position="55"/>
        <end position="116"/>
    </location>
</feature>
<reference evidence="3" key="2">
    <citation type="journal article" date="2023" name="Science">
        <title>Genomic signatures of disease resistance in endangered staghorn corals.</title>
        <authorList>
            <person name="Vollmer S.V."/>
            <person name="Selwyn J.D."/>
            <person name="Despard B.A."/>
            <person name="Roesel C.L."/>
        </authorList>
    </citation>
    <scope>NUCLEOTIDE SEQUENCE</scope>
    <source>
        <strain evidence="3">K2</strain>
    </source>
</reference>
<dbReference type="InterPro" id="IPR013762">
    <property type="entry name" value="Integrase-like_cat_sf"/>
</dbReference>
<evidence type="ECO:0000313" key="4">
    <source>
        <dbReference type="Proteomes" id="UP001249851"/>
    </source>
</evidence>
<dbReference type="PANTHER" id="PTHR21446">
    <property type="entry name" value="DUF3504 DOMAIN-CONTAINING PROTEIN"/>
    <property type="match status" value="1"/>
</dbReference>
<reference evidence="3" key="1">
    <citation type="journal article" date="2023" name="G3 (Bethesda)">
        <title>Whole genome assembly and annotation of the endangered Caribbean coral Acropora cervicornis.</title>
        <authorList>
            <person name="Selwyn J.D."/>
            <person name="Vollmer S.V."/>
        </authorList>
    </citation>
    <scope>NUCLEOTIDE SEQUENCE</scope>
    <source>
        <strain evidence="3">K2</strain>
    </source>
</reference>
<keyword evidence="1" id="KW-0233">DNA recombination</keyword>
<organism evidence="3 4">
    <name type="scientific">Acropora cervicornis</name>
    <name type="common">Staghorn coral</name>
    <dbReference type="NCBI Taxonomy" id="6130"/>
    <lineage>
        <taxon>Eukaryota</taxon>
        <taxon>Metazoa</taxon>
        <taxon>Cnidaria</taxon>
        <taxon>Anthozoa</taxon>
        <taxon>Hexacorallia</taxon>
        <taxon>Scleractinia</taxon>
        <taxon>Astrocoeniina</taxon>
        <taxon>Acroporidae</taxon>
        <taxon>Acropora</taxon>
    </lineage>
</organism>
<dbReference type="InterPro" id="IPR011010">
    <property type="entry name" value="DNA_brk_join_enz"/>
</dbReference>
<dbReference type="Gene3D" id="1.10.443.10">
    <property type="entry name" value="Intergrase catalytic core"/>
    <property type="match status" value="1"/>
</dbReference>
<gene>
    <name evidence="3" type="ORF">P5673_025968</name>
</gene>
<evidence type="ECO:0000313" key="3">
    <source>
        <dbReference type="EMBL" id="KAK2552804.1"/>
    </source>
</evidence>
<dbReference type="GO" id="GO:0006310">
    <property type="term" value="P:DNA recombination"/>
    <property type="evidence" value="ECO:0007669"/>
    <property type="project" value="UniProtKB-KW"/>
</dbReference>
<comment type="caution">
    <text evidence="3">The sequence shown here is derived from an EMBL/GenBank/DDBJ whole genome shotgun (WGS) entry which is preliminary data.</text>
</comment>
<dbReference type="GO" id="GO:0015074">
    <property type="term" value="P:DNA integration"/>
    <property type="evidence" value="ECO:0007669"/>
    <property type="project" value="InterPro"/>
</dbReference>
<dbReference type="EMBL" id="JARQWQ010000083">
    <property type="protein sequence ID" value="KAK2552804.1"/>
    <property type="molecule type" value="Genomic_DNA"/>
</dbReference>
<name>A0AAD9Q1G3_ACRCE</name>
<accession>A0AAD9Q1G3</accession>
<dbReference type="InterPro" id="IPR057926">
    <property type="entry name" value="QRICH1_dom"/>
</dbReference>
<evidence type="ECO:0000256" key="1">
    <source>
        <dbReference type="ARBA" id="ARBA00023172"/>
    </source>
</evidence>
<dbReference type="Pfam" id="PF25561">
    <property type="entry name" value="QRICH1"/>
    <property type="match status" value="1"/>
</dbReference>
<dbReference type="AlphaFoldDB" id="A0AAD9Q1G3"/>
<keyword evidence="4" id="KW-1185">Reference proteome</keyword>
<protein>
    <recommendedName>
        <fullName evidence="2">QRICH1-like domain-containing protein</fullName>
    </recommendedName>
</protein>
<dbReference type="GO" id="GO:0003677">
    <property type="term" value="F:DNA binding"/>
    <property type="evidence" value="ECO:0007669"/>
    <property type="project" value="InterPro"/>
</dbReference>
<sequence length="353" mass="39790">MAFSRFRAAKTAEEEVNLVRNAVPKSTQYKNKWAYGIFEEWQRQRLVKVPIVEVTVESLDTPLVEMSVLSINYWLTKFVLEVAKPSKERYPPKTLYGIISGIRRFLAEQKPSEDINALNTSEKRFTILRSALDAEMKDATRAGVALQNKKAEKFPVTQEEENKFWEMGLLGWNVAKSFHGGLTDLKYEPRVVKHVCHPLIENDESCLVELYRMYIGLVQSVSNEITAFYFKPNSKRFAYDKQAVGINKLNGILPSMSKEAGFKPKSSHCLCVTCASALFNAGVEEKLIRDRTGHRSNALFKYENVSEMKSTEVSDILEPKCGPTSDVSLSKEVSETAVEVGTSASSCVLSIFQ</sequence>
<evidence type="ECO:0000259" key="2">
    <source>
        <dbReference type="Pfam" id="PF25561"/>
    </source>
</evidence>
<dbReference type="InterPro" id="IPR052787">
    <property type="entry name" value="MAVS"/>
</dbReference>
<dbReference type="Proteomes" id="UP001249851">
    <property type="component" value="Unassembled WGS sequence"/>
</dbReference>
<dbReference type="PANTHER" id="PTHR21446:SF12">
    <property type="entry name" value="POTASSIUM CHANNEL TETRAMERIZATION DOMAIN CONTAINING 1"/>
    <property type="match status" value="1"/>
</dbReference>